<dbReference type="SUPFAM" id="SSF161098">
    <property type="entry name" value="MetI-like"/>
    <property type="match status" value="1"/>
</dbReference>
<feature type="transmembrane region" description="Helical" evidence="8">
    <location>
        <begin position="119"/>
        <end position="141"/>
    </location>
</feature>
<keyword evidence="5 8" id="KW-1133">Transmembrane helix</keyword>
<keyword evidence="2 8" id="KW-0813">Transport</keyword>
<evidence type="ECO:0000256" key="2">
    <source>
        <dbReference type="ARBA" id="ARBA00022448"/>
    </source>
</evidence>
<dbReference type="PANTHER" id="PTHR43163">
    <property type="entry name" value="DIPEPTIDE TRANSPORT SYSTEM PERMEASE PROTEIN DPPB-RELATED"/>
    <property type="match status" value="1"/>
</dbReference>
<dbReference type="PANTHER" id="PTHR43163:SF6">
    <property type="entry name" value="DIPEPTIDE TRANSPORT SYSTEM PERMEASE PROTEIN DPPB-RELATED"/>
    <property type="match status" value="1"/>
</dbReference>
<evidence type="ECO:0000256" key="8">
    <source>
        <dbReference type="RuleBase" id="RU363032"/>
    </source>
</evidence>
<evidence type="ECO:0000313" key="10">
    <source>
        <dbReference type="EMBL" id="SFC50552.1"/>
    </source>
</evidence>
<evidence type="ECO:0000256" key="7">
    <source>
        <dbReference type="ARBA" id="ARBA00024202"/>
    </source>
</evidence>
<dbReference type="GO" id="GO:0005886">
    <property type="term" value="C:plasma membrane"/>
    <property type="evidence" value="ECO:0007669"/>
    <property type="project" value="UniProtKB-SubCell"/>
</dbReference>
<dbReference type="Proteomes" id="UP000199046">
    <property type="component" value="Unassembled WGS sequence"/>
</dbReference>
<feature type="transmembrane region" description="Helical" evidence="8">
    <location>
        <begin position="255"/>
        <end position="278"/>
    </location>
</feature>
<dbReference type="AlphaFoldDB" id="A0A1I1JRH0"/>
<evidence type="ECO:0000256" key="6">
    <source>
        <dbReference type="ARBA" id="ARBA00023136"/>
    </source>
</evidence>
<feature type="transmembrane region" description="Helical" evidence="8">
    <location>
        <begin position="298"/>
        <end position="321"/>
    </location>
</feature>
<feature type="transmembrane region" description="Helical" evidence="8">
    <location>
        <begin position="161"/>
        <end position="183"/>
    </location>
</feature>
<name>A0A1I1JRH0_9GAMM</name>
<feature type="transmembrane region" description="Helical" evidence="8">
    <location>
        <begin position="558"/>
        <end position="583"/>
    </location>
</feature>
<accession>A0A1I1JRH0</accession>
<evidence type="ECO:0000259" key="9">
    <source>
        <dbReference type="PROSITE" id="PS50928"/>
    </source>
</evidence>
<feature type="transmembrane region" description="Helical" evidence="8">
    <location>
        <begin position="399"/>
        <end position="420"/>
    </location>
</feature>
<evidence type="ECO:0000256" key="5">
    <source>
        <dbReference type="ARBA" id="ARBA00022989"/>
    </source>
</evidence>
<keyword evidence="4 8" id="KW-0812">Transmembrane</keyword>
<protein>
    <submittedName>
        <fullName evidence="10">Peptide/nickel transport system permease protein</fullName>
    </submittedName>
</protein>
<keyword evidence="6 8" id="KW-0472">Membrane</keyword>
<feature type="domain" description="ABC transmembrane type-1" evidence="9">
    <location>
        <begin position="395"/>
        <end position="580"/>
    </location>
</feature>
<gene>
    <name evidence="10" type="ORF">SAMN05421848_1693</name>
</gene>
<reference evidence="11" key="1">
    <citation type="submission" date="2016-10" db="EMBL/GenBank/DDBJ databases">
        <authorList>
            <person name="Varghese N."/>
            <person name="Submissions S."/>
        </authorList>
    </citation>
    <scope>NUCLEOTIDE SEQUENCE [LARGE SCALE GENOMIC DNA]</scope>
    <source>
        <strain evidence="11">DSM 23439</strain>
    </source>
</reference>
<dbReference type="InterPro" id="IPR035906">
    <property type="entry name" value="MetI-like_sf"/>
</dbReference>
<dbReference type="Pfam" id="PF00528">
    <property type="entry name" value="BPD_transp_1"/>
    <property type="match status" value="2"/>
</dbReference>
<dbReference type="Gene3D" id="1.10.3720.10">
    <property type="entry name" value="MetI-like"/>
    <property type="match status" value="1"/>
</dbReference>
<proteinExistence type="inferred from homology"/>
<dbReference type="GO" id="GO:0071916">
    <property type="term" value="F:dipeptide transmembrane transporter activity"/>
    <property type="evidence" value="ECO:0007669"/>
    <property type="project" value="TreeGrafter"/>
</dbReference>
<sequence>MSTASVGVSPSPALRPALRALVPTLSRLVTLAAVVVLVGLLPWLSGRDPALSILRARAGDQNPTAEALDSIRAQLGLDMGPWEKLGHWLWGLMHGDAGVSWISGGPVLPGMLQATGVSLALMLAAMLLALVTTMALCVTAVRRGLMGEPAPTSGALGATLTALPEFLLAALLLVIFAAGLNWLPPYGWGEARHMILPALSLGLPAGGLMGRLFSDGLTASFSERWVATWHVAGFGRRRIALAVLKRTLPSLLPQVGLVIVGLTGGAIAVEQVFSIPGLGRATLGAASAQDLPALQTGILLLLAIAVVLGGAAGLGRTLLLGRTLRAGAVPVTRHEPHHGRWQWVVPVAVALLLVIIIVAGIGRDPLASNYLRLQPPSLDLPLGADGTGRDILARVSHGALSTMGMALLVVSITFVLGVLIGLMPRLAAGPIEVTNATPPVIAGLLVAGLMGPSASGAILAVTLVSWAPLAAHTAALVTEVQGQAHVRITPMLGVGRWRLLSRYILPSVIGPVFRHAMLRLPGIALALAALGFLGLGPRPPAPEWGLLLAEGIPYLERAPWAVLVPALALVLMSILAVSLSSLWRRG</sequence>
<dbReference type="InterPro" id="IPR000515">
    <property type="entry name" value="MetI-like"/>
</dbReference>
<comment type="similarity">
    <text evidence="7">Belongs to the binding-protein-dependent transport system permease family. OppBC subfamily.</text>
</comment>
<dbReference type="PROSITE" id="PS50928">
    <property type="entry name" value="ABC_TM1"/>
    <property type="match status" value="1"/>
</dbReference>
<feature type="transmembrane region" description="Helical" evidence="8">
    <location>
        <begin position="341"/>
        <end position="362"/>
    </location>
</feature>
<evidence type="ECO:0000256" key="1">
    <source>
        <dbReference type="ARBA" id="ARBA00004651"/>
    </source>
</evidence>
<comment type="subcellular location">
    <subcellularLocation>
        <location evidence="1 8">Cell membrane</location>
        <topology evidence="1 8">Multi-pass membrane protein</topology>
    </subcellularLocation>
</comment>
<feature type="transmembrane region" description="Helical" evidence="8">
    <location>
        <begin position="20"/>
        <end position="44"/>
    </location>
</feature>
<dbReference type="STRING" id="402385.SAMN05421848_1693"/>
<keyword evidence="11" id="KW-1185">Reference proteome</keyword>
<evidence type="ECO:0000256" key="3">
    <source>
        <dbReference type="ARBA" id="ARBA00022475"/>
    </source>
</evidence>
<organism evidence="10 11">
    <name type="scientific">Kushneria avicenniae</name>
    <dbReference type="NCBI Taxonomy" id="402385"/>
    <lineage>
        <taxon>Bacteria</taxon>
        <taxon>Pseudomonadati</taxon>
        <taxon>Pseudomonadota</taxon>
        <taxon>Gammaproteobacteria</taxon>
        <taxon>Oceanospirillales</taxon>
        <taxon>Halomonadaceae</taxon>
        <taxon>Kushneria</taxon>
    </lineage>
</organism>
<feature type="transmembrane region" description="Helical" evidence="8">
    <location>
        <begin position="195"/>
        <end position="213"/>
    </location>
</feature>
<dbReference type="RefSeq" id="WP_090132884.1">
    <property type="nucleotide sequence ID" value="NZ_FOLY01000003.1"/>
</dbReference>
<keyword evidence="3" id="KW-1003">Cell membrane</keyword>
<evidence type="ECO:0000256" key="4">
    <source>
        <dbReference type="ARBA" id="ARBA00022692"/>
    </source>
</evidence>
<dbReference type="EMBL" id="FOLY01000003">
    <property type="protein sequence ID" value="SFC50552.1"/>
    <property type="molecule type" value="Genomic_DNA"/>
</dbReference>
<feature type="transmembrane region" description="Helical" evidence="8">
    <location>
        <begin position="440"/>
        <end position="464"/>
    </location>
</feature>
<evidence type="ECO:0000313" key="11">
    <source>
        <dbReference type="Proteomes" id="UP000199046"/>
    </source>
</evidence>
<dbReference type="OrthoDB" id="8480309at2"/>